<dbReference type="InterPro" id="IPR035068">
    <property type="entry name" value="TldD/PmbA_N"/>
</dbReference>
<dbReference type="STRING" id="891968.Anamo_1717"/>
<dbReference type="GO" id="GO:0006508">
    <property type="term" value="P:proteolysis"/>
    <property type="evidence" value="ECO:0007669"/>
    <property type="project" value="UniProtKB-KW"/>
</dbReference>
<dbReference type="Pfam" id="PF01523">
    <property type="entry name" value="PmbA_TldD_1st"/>
    <property type="match status" value="1"/>
</dbReference>
<evidence type="ECO:0000256" key="1">
    <source>
        <dbReference type="ARBA" id="ARBA00005836"/>
    </source>
</evidence>
<organism evidence="5 6">
    <name type="scientific">Acetomicrobium mobile (strain ATCC BAA-54 / DSM 13181 / JCM 12221 / NGA)</name>
    <name type="common">Anaerobaculum mobile</name>
    <dbReference type="NCBI Taxonomy" id="891968"/>
    <lineage>
        <taxon>Bacteria</taxon>
        <taxon>Thermotogati</taxon>
        <taxon>Synergistota</taxon>
        <taxon>Synergistia</taxon>
        <taxon>Synergistales</taxon>
        <taxon>Acetomicrobiaceae</taxon>
        <taxon>Acetomicrobium</taxon>
    </lineage>
</organism>
<evidence type="ECO:0000313" key="6">
    <source>
        <dbReference type="Proteomes" id="UP000006061"/>
    </source>
</evidence>
<evidence type="ECO:0000313" key="5">
    <source>
        <dbReference type="EMBL" id="AFM22309.1"/>
    </source>
</evidence>
<evidence type="ECO:0000259" key="2">
    <source>
        <dbReference type="Pfam" id="PF01523"/>
    </source>
</evidence>
<dbReference type="InterPro" id="IPR047657">
    <property type="entry name" value="PmbA"/>
</dbReference>
<gene>
    <name evidence="5" type="ordered locus">Anamo_1717</name>
</gene>
<dbReference type="Proteomes" id="UP000006061">
    <property type="component" value="Chromosome"/>
</dbReference>
<keyword evidence="5" id="KW-0378">Hydrolase</keyword>
<dbReference type="Pfam" id="PF19290">
    <property type="entry name" value="PmbA_TldD_2nd"/>
    <property type="match status" value="1"/>
</dbReference>
<dbReference type="GO" id="GO:0005829">
    <property type="term" value="C:cytosol"/>
    <property type="evidence" value="ECO:0007669"/>
    <property type="project" value="TreeGrafter"/>
</dbReference>
<proteinExistence type="inferred from homology"/>
<reference evidence="6" key="1">
    <citation type="journal article" date="2013" name="Stand. Genomic Sci.">
        <title>Complete genome sequence of the moderate thermophile Anaerobaculum mobile type strain (NGA(T)).</title>
        <authorList>
            <person name="Mavromatis K."/>
            <person name="Stackebrandt E."/>
            <person name="Held B."/>
            <person name="Lapidus A."/>
            <person name="Nolan M."/>
            <person name="Lucas S."/>
            <person name="Hammon N."/>
            <person name="Deshpande S."/>
            <person name="Cheng J.F."/>
            <person name="Tapia R."/>
            <person name="Goodwin L.A."/>
            <person name="Pitluck S."/>
            <person name="Liolios K."/>
            <person name="Pagani I."/>
            <person name="Ivanova N."/>
            <person name="Mikhailova N."/>
            <person name="Huntemann M."/>
            <person name="Pati A."/>
            <person name="Chen A."/>
            <person name="Palaniappan K."/>
            <person name="Land M."/>
            <person name="Rohde M."/>
            <person name="Spring S."/>
            <person name="Goker M."/>
            <person name="Woyke T."/>
            <person name="Detter J.C."/>
            <person name="Bristow J."/>
            <person name="Eisen J.A."/>
            <person name="Markowitz V."/>
            <person name="Hugenholtz P."/>
            <person name="Klenk H.P."/>
            <person name="Kyrpides N.C."/>
        </authorList>
    </citation>
    <scope>NUCLEOTIDE SEQUENCE</scope>
    <source>
        <strain evidence="6">ATCC BAA-54 / DSM 13181 / NGA</strain>
    </source>
</reference>
<evidence type="ECO:0000259" key="3">
    <source>
        <dbReference type="Pfam" id="PF19289"/>
    </source>
</evidence>
<dbReference type="SUPFAM" id="SSF111283">
    <property type="entry name" value="Putative modulator of DNA gyrase, PmbA/TldD"/>
    <property type="match status" value="1"/>
</dbReference>
<feature type="domain" description="Metalloprotease TldD/E C-terminal" evidence="3">
    <location>
        <begin position="237"/>
        <end position="454"/>
    </location>
</feature>
<dbReference type="KEGG" id="amo:Anamo_1717"/>
<dbReference type="GO" id="GO:0008237">
    <property type="term" value="F:metallopeptidase activity"/>
    <property type="evidence" value="ECO:0007669"/>
    <property type="project" value="InterPro"/>
</dbReference>
<protein>
    <submittedName>
        <fullName evidence="5">Putative Zn-dependent protease-like protein</fullName>
    </submittedName>
</protein>
<dbReference type="AlphaFoldDB" id="I4BYF2"/>
<comment type="similarity">
    <text evidence="1">Belongs to the peptidase U62 family.</text>
</comment>
<dbReference type="Gene3D" id="3.30.2290.10">
    <property type="entry name" value="PmbA/TldD superfamily"/>
    <property type="match status" value="1"/>
</dbReference>
<dbReference type="EMBL" id="CP003198">
    <property type="protein sequence ID" value="AFM22309.1"/>
    <property type="molecule type" value="Genomic_DNA"/>
</dbReference>
<dbReference type="InterPro" id="IPR002510">
    <property type="entry name" value="Metalloprtase-TldD/E_N"/>
</dbReference>
<keyword evidence="6" id="KW-1185">Reference proteome</keyword>
<sequence length="455" mass="49632" precursor="true">MMDLPERDLVESAALWTLEQLKSYKHITGADILYKADISSSLSFIDGDLEDNSRGRVISLGLRVIDKEGRQGIAYCNMLDKEALCKVIEWSVHNCKNNDPNPYVELNRNQSIAFKDQDIFDPFIAEGFDFDRGSKICASVTDEARSIDKRVKSVREAFYGEGYEETLYLSSEGFCEWQKETVARCDVAVIMSDGDEMEMGGFGDERRYASDLDYLDIARQAVYRTRLTLGGKNLKTAKYILVLDSLASASFVSMLEDCFLADNVHKGRSLLSGKLGCKIASDVVNLIDDATLKKGMGSYLFDGEGVPGQRTTLLSRGILNGFLYNIEHANMDGVPSTGNCARGTASLPSVGASNLFISPGTEDLECLLNKAGSGIYVTELLGLHTFDPVSGDFSLGIKGARIERGILEDPVSGMTIAGNIYDVLYRVVGVGKDIKFYGSVGSPSLVIEDVATAGI</sequence>
<dbReference type="InterPro" id="IPR045570">
    <property type="entry name" value="Metalloprtase-TldD/E_cen_dom"/>
</dbReference>
<accession>I4BYF2</accession>
<evidence type="ECO:0000259" key="4">
    <source>
        <dbReference type="Pfam" id="PF19290"/>
    </source>
</evidence>
<dbReference type="eggNOG" id="COG0312">
    <property type="taxonomic scope" value="Bacteria"/>
</dbReference>
<name>I4BYF2_ACEMN</name>
<dbReference type="PATRIC" id="fig|891968.3.peg.1709"/>
<dbReference type="PANTHER" id="PTHR43421">
    <property type="entry name" value="METALLOPROTEASE PMBA"/>
    <property type="match status" value="1"/>
</dbReference>
<feature type="domain" description="Metalloprotease TldD/E central" evidence="4">
    <location>
        <begin position="136"/>
        <end position="227"/>
    </location>
</feature>
<feature type="domain" description="Metalloprotease TldD/E N-terminal" evidence="2">
    <location>
        <begin position="30"/>
        <end position="94"/>
    </location>
</feature>
<dbReference type="Pfam" id="PF19289">
    <property type="entry name" value="PmbA_TldD_3rd"/>
    <property type="match status" value="1"/>
</dbReference>
<dbReference type="InterPro" id="IPR045569">
    <property type="entry name" value="Metalloprtase-TldD/E_C"/>
</dbReference>
<dbReference type="PANTHER" id="PTHR43421:SF1">
    <property type="entry name" value="METALLOPROTEASE PMBA"/>
    <property type="match status" value="1"/>
</dbReference>
<dbReference type="HOGENOM" id="CLU_026425_0_0_0"/>
<keyword evidence="5" id="KW-0645">Protease</keyword>
<dbReference type="InterPro" id="IPR036059">
    <property type="entry name" value="TldD/PmbA_sf"/>
</dbReference>